<evidence type="ECO:0000256" key="1">
    <source>
        <dbReference type="ARBA" id="ARBA00005031"/>
    </source>
</evidence>
<keyword evidence="5" id="KW-0456">Lyase</keyword>
<dbReference type="SMART" id="SM01192">
    <property type="entry name" value="Enolase_C"/>
    <property type="match status" value="1"/>
</dbReference>
<dbReference type="PANTHER" id="PTHR11902">
    <property type="entry name" value="ENOLASE"/>
    <property type="match status" value="1"/>
</dbReference>
<dbReference type="GO" id="GO:0006096">
    <property type="term" value="P:glycolytic process"/>
    <property type="evidence" value="ECO:0007669"/>
    <property type="project" value="UniProtKB-UniPathway"/>
</dbReference>
<dbReference type="GO" id="GO:0000287">
    <property type="term" value="F:magnesium ion binding"/>
    <property type="evidence" value="ECO:0007669"/>
    <property type="project" value="InterPro"/>
</dbReference>
<reference evidence="7" key="5">
    <citation type="journal article" date="2021" name="G3 (Bethesda)">
        <title>Aegilops tauschii genome assembly Aet v5.0 features greater sequence contiguity and improved annotation.</title>
        <authorList>
            <person name="Wang L."/>
            <person name="Zhu T."/>
            <person name="Rodriguez J.C."/>
            <person name="Deal K.R."/>
            <person name="Dubcovsky J."/>
            <person name="McGuire P.E."/>
            <person name="Lux T."/>
            <person name="Spannagl M."/>
            <person name="Mayer K.F.X."/>
            <person name="Baldrich P."/>
            <person name="Meyers B.C."/>
            <person name="Huo N."/>
            <person name="Gu Y.Q."/>
            <person name="Zhou H."/>
            <person name="Devos K.M."/>
            <person name="Bennetzen J.L."/>
            <person name="Unver T."/>
            <person name="Budak H."/>
            <person name="Gulick P.J."/>
            <person name="Galiba G."/>
            <person name="Kalapos B."/>
            <person name="Nelson D.R."/>
            <person name="Li P."/>
            <person name="You F.M."/>
            <person name="Luo M.C."/>
            <person name="Dvorak J."/>
        </authorList>
    </citation>
    <scope>NUCLEOTIDE SEQUENCE [LARGE SCALE GENOMIC DNA]</scope>
    <source>
        <strain evidence="7">cv. AL8/78</strain>
    </source>
</reference>
<dbReference type="PANTHER" id="PTHR11902:SF56">
    <property type="entry name" value="CYTOSOLIC ENOLASE 3"/>
    <property type="match status" value="1"/>
</dbReference>
<comment type="pathway">
    <text evidence="1">Carbohydrate degradation; glycolysis; pyruvate from D-glyceraldehyde 3-phosphate: step 4/5.</text>
</comment>
<dbReference type="InterPro" id="IPR020810">
    <property type="entry name" value="Enolase_C"/>
</dbReference>
<dbReference type="EnsemblPlants" id="AET4Gv20543900.10">
    <property type="protein sequence ID" value="AET4Gv20543900.10"/>
    <property type="gene ID" value="AET4Gv20543900"/>
</dbReference>
<evidence type="ECO:0000256" key="3">
    <source>
        <dbReference type="ARBA" id="ARBA00012058"/>
    </source>
</evidence>
<reference evidence="7" key="4">
    <citation type="submission" date="2019-03" db="UniProtKB">
        <authorList>
            <consortium name="EnsemblPlants"/>
        </authorList>
    </citation>
    <scope>IDENTIFICATION</scope>
</reference>
<comment type="similarity">
    <text evidence="2">Belongs to the enolase family.</text>
</comment>
<dbReference type="InterPro" id="IPR036849">
    <property type="entry name" value="Enolase-like_C_sf"/>
</dbReference>
<name>A0A453IF97_AEGTS</name>
<keyword evidence="8" id="KW-1185">Reference proteome</keyword>
<reference evidence="7" key="3">
    <citation type="journal article" date="2017" name="Nature">
        <title>Genome sequence of the progenitor of the wheat D genome Aegilops tauschii.</title>
        <authorList>
            <person name="Luo M.C."/>
            <person name="Gu Y.Q."/>
            <person name="Puiu D."/>
            <person name="Wang H."/>
            <person name="Twardziok S.O."/>
            <person name="Deal K.R."/>
            <person name="Huo N."/>
            <person name="Zhu T."/>
            <person name="Wang L."/>
            <person name="Wang Y."/>
            <person name="McGuire P.E."/>
            <person name="Liu S."/>
            <person name="Long H."/>
            <person name="Ramasamy R.K."/>
            <person name="Rodriguez J.C."/>
            <person name="Van S.L."/>
            <person name="Yuan L."/>
            <person name="Wang Z."/>
            <person name="Xia Z."/>
            <person name="Xiao L."/>
            <person name="Anderson O.D."/>
            <person name="Ouyang S."/>
            <person name="Liang Y."/>
            <person name="Zimin A.V."/>
            <person name="Pertea G."/>
            <person name="Qi P."/>
            <person name="Bennetzen J.L."/>
            <person name="Dai X."/>
            <person name="Dawson M.W."/>
            <person name="Muller H.G."/>
            <person name="Kugler K."/>
            <person name="Rivarola-Duarte L."/>
            <person name="Spannagl M."/>
            <person name="Mayer K.F.X."/>
            <person name="Lu F.H."/>
            <person name="Bevan M.W."/>
            <person name="Leroy P."/>
            <person name="Li P."/>
            <person name="You F.M."/>
            <person name="Sun Q."/>
            <person name="Liu Z."/>
            <person name="Lyons E."/>
            <person name="Wicker T."/>
            <person name="Salzberg S.L."/>
            <person name="Devos K.M."/>
            <person name="Dvorak J."/>
        </authorList>
    </citation>
    <scope>NUCLEOTIDE SEQUENCE [LARGE SCALE GENOMIC DNA]</scope>
    <source>
        <strain evidence="7">cv. AL8/78</strain>
    </source>
</reference>
<reference evidence="8" key="2">
    <citation type="journal article" date="2017" name="Nat. Plants">
        <title>The Aegilops tauschii genome reveals multiple impacts of transposons.</title>
        <authorList>
            <person name="Zhao G."/>
            <person name="Zou C."/>
            <person name="Li K."/>
            <person name="Wang K."/>
            <person name="Li T."/>
            <person name="Gao L."/>
            <person name="Zhang X."/>
            <person name="Wang H."/>
            <person name="Yang Z."/>
            <person name="Liu X."/>
            <person name="Jiang W."/>
            <person name="Mao L."/>
            <person name="Kong X."/>
            <person name="Jiao Y."/>
            <person name="Jia J."/>
        </authorList>
    </citation>
    <scope>NUCLEOTIDE SEQUENCE [LARGE SCALE GENOMIC DNA]</scope>
    <source>
        <strain evidence="8">cv. AL8/78</strain>
    </source>
</reference>
<dbReference type="AlphaFoldDB" id="A0A453IF97"/>
<accession>A0A453IF97</accession>
<evidence type="ECO:0000256" key="2">
    <source>
        <dbReference type="ARBA" id="ARBA00009604"/>
    </source>
</evidence>
<dbReference type="EC" id="4.2.1.11" evidence="3"/>
<evidence type="ECO:0000313" key="7">
    <source>
        <dbReference type="EnsemblPlants" id="AET4Gv20543900.10"/>
    </source>
</evidence>
<dbReference type="GO" id="GO:0004634">
    <property type="term" value="F:phosphopyruvate hydratase activity"/>
    <property type="evidence" value="ECO:0007669"/>
    <property type="project" value="UniProtKB-EC"/>
</dbReference>
<feature type="domain" description="Enolase C-terminal TIM barrel" evidence="6">
    <location>
        <begin position="45"/>
        <end position="205"/>
    </location>
</feature>
<organism evidence="7 8">
    <name type="scientific">Aegilops tauschii subsp. strangulata</name>
    <name type="common">Goatgrass</name>
    <dbReference type="NCBI Taxonomy" id="200361"/>
    <lineage>
        <taxon>Eukaryota</taxon>
        <taxon>Viridiplantae</taxon>
        <taxon>Streptophyta</taxon>
        <taxon>Embryophyta</taxon>
        <taxon>Tracheophyta</taxon>
        <taxon>Spermatophyta</taxon>
        <taxon>Magnoliopsida</taxon>
        <taxon>Liliopsida</taxon>
        <taxon>Poales</taxon>
        <taxon>Poaceae</taxon>
        <taxon>BOP clade</taxon>
        <taxon>Pooideae</taxon>
        <taxon>Triticodae</taxon>
        <taxon>Triticeae</taxon>
        <taxon>Triticinae</taxon>
        <taxon>Aegilops</taxon>
    </lineage>
</organism>
<evidence type="ECO:0000256" key="4">
    <source>
        <dbReference type="ARBA" id="ARBA00023152"/>
    </source>
</evidence>
<evidence type="ECO:0000256" key="5">
    <source>
        <dbReference type="ARBA" id="ARBA00023239"/>
    </source>
</evidence>
<dbReference type="Pfam" id="PF00113">
    <property type="entry name" value="Enolase_C"/>
    <property type="match status" value="1"/>
</dbReference>
<dbReference type="Proteomes" id="UP000015105">
    <property type="component" value="Chromosome 4D"/>
</dbReference>
<dbReference type="Gramene" id="AET4Gv20543900.10">
    <property type="protein sequence ID" value="AET4Gv20543900.10"/>
    <property type="gene ID" value="AET4Gv20543900"/>
</dbReference>
<evidence type="ECO:0000259" key="6">
    <source>
        <dbReference type="SMART" id="SM01192"/>
    </source>
</evidence>
<evidence type="ECO:0000313" key="8">
    <source>
        <dbReference type="Proteomes" id="UP000015105"/>
    </source>
</evidence>
<dbReference type="UniPathway" id="UPA00109">
    <property type="reaction ID" value="UER00187"/>
</dbReference>
<dbReference type="Gene3D" id="3.20.20.120">
    <property type="entry name" value="Enolase-like C-terminal domain"/>
    <property type="match status" value="1"/>
</dbReference>
<reference evidence="8" key="1">
    <citation type="journal article" date="2014" name="Science">
        <title>Ancient hybridizations among the ancestral genomes of bread wheat.</title>
        <authorList>
            <consortium name="International Wheat Genome Sequencing Consortium,"/>
            <person name="Marcussen T."/>
            <person name="Sandve S.R."/>
            <person name="Heier L."/>
            <person name="Spannagl M."/>
            <person name="Pfeifer M."/>
            <person name="Jakobsen K.S."/>
            <person name="Wulff B.B."/>
            <person name="Steuernagel B."/>
            <person name="Mayer K.F."/>
            <person name="Olsen O.A."/>
        </authorList>
    </citation>
    <scope>NUCLEOTIDE SEQUENCE [LARGE SCALE GENOMIC DNA]</scope>
    <source>
        <strain evidence="8">cv. AL8/78</strain>
    </source>
</reference>
<dbReference type="SUPFAM" id="SSF51604">
    <property type="entry name" value="Enolase C-terminal domain-like"/>
    <property type="match status" value="1"/>
</dbReference>
<protein>
    <recommendedName>
        <fullName evidence="3">phosphopyruvate hydratase</fullName>
        <ecNumber evidence="3">4.2.1.11</ecNumber>
    </recommendedName>
</protein>
<keyword evidence="4" id="KW-0324">Glycolysis</keyword>
<proteinExistence type="inferred from homology"/>
<dbReference type="GO" id="GO:0000015">
    <property type="term" value="C:phosphopyruvate hydratase complex"/>
    <property type="evidence" value="ECO:0007669"/>
    <property type="project" value="InterPro"/>
</dbReference>
<dbReference type="InterPro" id="IPR000941">
    <property type="entry name" value="Enolase"/>
</dbReference>
<sequence>TRHTTGLRLERMLCWPYQLQLVKLVLLRKRVPLYKHIADLVGKSATTLPVPAITVINGGTHAGNNLPIQEIMILPIGAKNFEEAMQMGSETYHHLKDIIWEKYGSDSCNIGDDGGFAPNISSITEGLDLVIAAIDRAGYNGRIKLAIDAAATDFCVGKKYDLEFKSAKKSGQNFKTGDDMIEIYSQLCSGITCLWIYIFWEANLLTS</sequence>